<feature type="compositionally biased region" description="Polar residues" evidence="6">
    <location>
        <begin position="109"/>
        <end position="125"/>
    </location>
</feature>
<dbReference type="SMART" id="SM00066">
    <property type="entry name" value="GAL4"/>
    <property type="match status" value="1"/>
</dbReference>
<proteinExistence type="predicted"/>
<dbReference type="InterPro" id="IPR007219">
    <property type="entry name" value="XnlR_reg_dom"/>
</dbReference>
<dbReference type="PROSITE" id="PS50048">
    <property type="entry name" value="ZN2_CY6_FUNGAL_2"/>
    <property type="match status" value="1"/>
</dbReference>
<dbReference type="GO" id="GO:0008270">
    <property type="term" value="F:zinc ion binding"/>
    <property type="evidence" value="ECO:0007669"/>
    <property type="project" value="InterPro"/>
</dbReference>
<dbReference type="GeneID" id="36543267"/>
<dbReference type="Gene3D" id="4.10.240.10">
    <property type="entry name" value="Zn(2)-C6 fungal-type DNA-binding domain"/>
    <property type="match status" value="1"/>
</dbReference>
<feature type="domain" description="Zn(2)-C6 fungal-type" evidence="7">
    <location>
        <begin position="20"/>
        <end position="52"/>
    </location>
</feature>
<evidence type="ECO:0000256" key="5">
    <source>
        <dbReference type="ARBA" id="ARBA00023242"/>
    </source>
</evidence>
<dbReference type="VEuPathDB" id="FungiDB:P168DRAFT_278962"/>
<keyword evidence="2" id="KW-0805">Transcription regulation</keyword>
<feature type="compositionally biased region" description="Polar residues" evidence="6">
    <location>
        <begin position="71"/>
        <end position="84"/>
    </location>
</feature>
<sequence length="663" mass="73908">MIHSHSPESQSGPKRRAPVACRACHKRKVRCNVAADGPPCSNCARDGTECVLHVPEKRRPRRSRWDASGASGRSHSATHYQSPLQARGREDKGPRGYLPEASISPAQPPTQDQAPSSSSVPAWTVDQGGNSETLVNVVESPLVPSLSTLEPFFIGDSRCLRFLFNVLGEDCIAANSHYWVPKANAIPLPPEDLAFLQAKGALTLPSPELREELIKAYFKYVHPSLPVLDHNEFLHQLATRDISEMIVAPPSTSAYQTLYDFHHENNKITLIQSVLLMSYWFADTRDRSDSWHWVGVASSLGQTIGLHRDPGSSFNIPRFHRRQWRRVWWCCVHRDRWISLGMGRPTRIKMSDCDQPPLTADDLVDESSQVLPVQGGKYADLAKRCDELAPTFVEALKLSMILGEMLDRLYSASPALQMADIHVWETALQSWHQNLGAESRVDFMAREIAEEPVVLLHNHVLHLLFQAVVITLYRPLMFANPQPLEDPEIYTSTLAKKARENASFAATMATDSLSRLINLNLISKLPPFSVTVLSPVIAIHFVERWSATGLKLQVASQKLDLCMSVLSELGEEFWAANFNHKYFSAAFQRIEDIHRSRNSRNGVSTADRAGAMGASFRGGGGGLEMAKEGNPDDEQAALVSASEMFNFPFWDDDDGLFATFDFS</sequence>
<dbReference type="GO" id="GO:0000981">
    <property type="term" value="F:DNA-binding transcription factor activity, RNA polymerase II-specific"/>
    <property type="evidence" value="ECO:0007669"/>
    <property type="project" value="InterPro"/>
</dbReference>
<keyword evidence="9" id="KW-1185">Reference proteome</keyword>
<dbReference type="AlphaFoldDB" id="A0A2I1DAP4"/>
<evidence type="ECO:0000256" key="1">
    <source>
        <dbReference type="ARBA" id="ARBA00022723"/>
    </source>
</evidence>
<evidence type="ECO:0000256" key="3">
    <source>
        <dbReference type="ARBA" id="ARBA00023125"/>
    </source>
</evidence>
<evidence type="ECO:0000256" key="4">
    <source>
        <dbReference type="ARBA" id="ARBA00023163"/>
    </source>
</evidence>
<dbReference type="CDD" id="cd12148">
    <property type="entry name" value="fungal_TF_MHR"/>
    <property type="match status" value="1"/>
</dbReference>
<reference evidence="8" key="1">
    <citation type="submission" date="2016-12" db="EMBL/GenBank/DDBJ databases">
        <title>The genomes of Aspergillus section Nigri reveals drivers in fungal speciation.</title>
        <authorList>
            <consortium name="DOE Joint Genome Institute"/>
            <person name="Vesth T.C."/>
            <person name="Nybo J."/>
            <person name="Theobald S."/>
            <person name="Brandl J."/>
            <person name="Frisvad J.C."/>
            <person name="Nielsen K.F."/>
            <person name="Lyhne E.K."/>
            <person name="Kogle M.E."/>
            <person name="Kuo A."/>
            <person name="Riley R."/>
            <person name="Clum A."/>
            <person name="Nolan M."/>
            <person name="Lipzen A."/>
            <person name="Salamov A."/>
            <person name="Henrissat B."/>
            <person name="Wiebenga A."/>
            <person name="De vries R.P."/>
            <person name="Grigoriev I.V."/>
            <person name="Mortensen U.H."/>
            <person name="Andersen M.R."/>
            <person name="Baker S.E."/>
        </authorList>
    </citation>
    <scope>NUCLEOTIDE SEQUENCE</scope>
    <source>
        <strain evidence="8">IBT 28561</strain>
    </source>
</reference>
<dbReference type="Pfam" id="PF00172">
    <property type="entry name" value="Zn_clus"/>
    <property type="match status" value="1"/>
</dbReference>
<dbReference type="SUPFAM" id="SSF57701">
    <property type="entry name" value="Zn2/Cys6 DNA-binding domain"/>
    <property type="match status" value="1"/>
</dbReference>
<dbReference type="OrthoDB" id="4161332at2759"/>
<dbReference type="GO" id="GO:0006351">
    <property type="term" value="P:DNA-templated transcription"/>
    <property type="evidence" value="ECO:0007669"/>
    <property type="project" value="InterPro"/>
</dbReference>
<evidence type="ECO:0000313" key="8">
    <source>
        <dbReference type="EMBL" id="PKY06946.1"/>
    </source>
</evidence>
<dbReference type="PANTHER" id="PTHR47425:SF3">
    <property type="entry name" value="ZN(II)2CYS6 TRANSCRIPTION FACTOR (EUROFUNG)"/>
    <property type="match status" value="1"/>
</dbReference>
<dbReference type="SMART" id="SM00906">
    <property type="entry name" value="Fungal_trans"/>
    <property type="match status" value="1"/>
</dbReference>
<dbReference type="Pfam" id="PF04082">
    <property type="entry name" value="Fungal_trans"/>
    <property type="match status" value="1"/>
</dbReference>
<dbReference type="InterPro" id="IPR052761">
    <property type="entry name" value="Fungal_Detox/Toxin_TFs"/>
</dbReference>
<name>A0A2I1DAP4_ASPC2</name>
<keyword evidence="3" id="KW-0238">DNA-binding</keyword>
<dbReference type="PROSITE" id="PS00463">
    <property type="entry name" value="ZN2_CY6_FUNGAL_1"/>
    <property type="match status" value="1"/>
</dbReference>
<dbReference type="RefSeq" id="XP_024695540.1">
    <property type="nucleotide sequence ID" value="XM_024835743.1"/>
</dbReference>
<dbReference type="EMBL" id="MSFM01000002">
    <property type="protein sequence ID" value="PKY06946.1"/>
    <property type="molecule type" value="Genomic_DNA"/>
</dbReference>
<dbReference type="CDD" id="cd00067">
    <property type="entry name" value="GAL4"/>
    <property type="match status" value="1"/>
</dbReference>
<evidence type="ECO:0000256" key="2">
    <source>
        <dbReference type="ARBA" id="ARBA00023015"/>
    </source>
</evidence>
<evidence type="ECO:0000256" key="6">
    <source>
        <dbReference type="SAM" id="MobiDB-lite"/>
    </source>
</evidence>
<dbReference type="Proteomes" id="UP000234254">
    <property type="component" value="Unassembled WGS sequence"/>
</dbReference>
<organism evidence="8 9">
    <name type="scientific">Aspergillus campestris (strain IBT 28561)</name>
    <dbReference type="NCBI Taxonomy" id="1392248"/>
    <lineage>
        <taxon>Eukaryota</taxon>
        <taxon>Fungi</taxon>
        <taxon>Dikarya</taxon>
        <taxon>Ascomycota</taxon>
        <taxon>Pezizomycotina</taxon>
        <taxon>Eurotiomycetes</taxon>
        <taxon>Eurotiomycetidae</taxon>
        <taxon>Eurotiales</taxon>
        <taxon>Aspergillaceae</taxon>
        <taxon>Aspergillus</taxon>
        <taxon>Aspergillus subgen. Circumdati</taxon>
    </lineage>
</organism>
<dbReference type="InterPro" id="IPR001138">
    <property type="entry name" value="Zn2Cys6_DnaBD"/>
</dbReference>
<comment type="caution">
    <text evidence="8">The sequence shown here is derived from an EMBL/GenBank/DDBJ whole genome shotgun (WGS) entry which is preliminary data.</text>
</comment>
<dbReference type="GO" id="GO:0003677">
    <property type="term" value="F:DNA binding"/>
    <property type="evidence" value="ECO:0007669"/>
    <property type="project" value="UniProtKB-KW"/>
</dbReference>
<gene>
    <name evidence="8" type="ORF">P168DRAFT_278962</name>
</gene>
<evidence type="ECO:0000313" key="9">
    <source>
        <dbReference type="Proteomes" id="UP000234254"/>
    </source>
</evidence>
<feature type="region of interest" description="Disordered" evidence="6">
    <location>
        <begin position="55"/>
        <end position="125"/>
    </location>
</feature>
<dbReference type="GO" id="GO:0009893">
    <property type="term" value="P:positive regulation of metabolic process"/>
    <property type="evidence" value="ECO:0007669"/>
    <property type="project" value="UniProtKB-ARBA"/>
</dbReference>
<keyword evidence="4" id="KW-0804">Transcription</keyword>
<evidence type="ECO:0000259" key="7">
    <source>
        <dbReference type="PROSITE" id="PS50048"/>
    </source>
</evidence>
<dbReference type="InterPro" id="IPR036864">
    <property type="entry name" value="Zn2-C6_fun-type_DNA-bd_sf"/>
</dbReference>
<keyword evidence="1" id="KW-0479">Metal-binding</keyword>
<dbReference type="PANTHER" id="PTHR47425">
    <property type="entry name" value="FARB-RELATED"/>
    <property type="match status" value="1"/>
</dbReference>
<keyword evidence="5" id="KW-0539">Nucleus</keyword>
<protein>
    <recommendedName>
        <fullName evidence="7">Zn(2)-C6 fungal-type domain-containing protein</fullName>
    </recommendedName>
</protein>
<accession>A0A2I1DAP4</accession>